<name>A0ABQ1R4E5_9FLAO</name>
<dbReference type="InterPro" id="IPR038714">
    <property type="entry name" value="YfeY-like_sf"/>
</dbReference>
<gene>
    <name evidence="1" type="ORF">GCM10011361_22720</name>
</gene>
<comment type="caution">
    <text evidence="1">The sequence shown here is derived from an EMBL/GenBank/DDBJ whole genome shotgun (WGS) entry which is preliminary data.</text>
</comment>
<protein>
    <recommendedName>
        <fullName evidence="3">DUF4840 domain-containing protein</fullName>
    </recommendedName>
</protein>
<proteinExistence type="predicted"/>
<evidence type="ECO:0000313" key="2">
    <source>
        <dbReference type="Proteomes" id="UP000625780"/>
    </source>
</evidence>
<dbReference type="EMBL" id="BMFH01000002">
    <property type="protein sequence ID" value="GGD55663.1"/>
    <property type="molecule type" value="Genomic_DNA"/>
</dbReference>
<dbReference type="PROSITE" id="PS51257">
    <property type="entry name" value="PROKAR_LIPOPROTEIN"/>
    <property type="match status" value="1"/>
</dbReference>
<accession>A0ABQ1R4E5</accession>
<dbReference type="RefSeq" id="WP_188370896.1">
    <property type="nucleotide sequence ID" value="NZ_BMFH01000002.1"/>
</dbReference>
<sequence>MKHFFICGLIIILGGSCKKEIDPRFSISGEGVGPISKSTTLEELNTLFAADSIVKPDNATQGNTTSEVIRIYEKGGKHLLSVSPTTDSIPGIANIRILDPRYVTPEGVHVQSTFKDIREKLNVRKVVTSLNNVVVLLKDSDLYFTISKEELPAELRFVNTDIDMIQIPDKARIKYMMVGWN</sequence>
<reference evidence="2" key="1">
    <citation type="journal article" date="2019" name="Int. J. Syst. Evol. Microbiol.">
        <title>The Global Catalogue of Microorganisms (GCM) 10K type strain sequencing project: providing services to taxonomists for standard genome sequencing and annotation.</title>
        <authorList>
            <consortium name="The Broad Institute Genomics Platform"/>
            <consortium name="The Broad Institute Genome Sequencing Center for Infectious Disease"/>
            <person name="Wu L."/>
            <person name="Ma J."/>
        </authorList>
    </citation>
    <scope>NUCLEOTIDE SEQUENCE [LARGE SCALE GENOMIC DNA]</scope>
    <source>
        <strain evidence="2">CGMCC 1.12606</strain>
    </source>
</reference>
<dbReference type="Gene3D" id="2.60.460.10">
    <property type="entry name" value="protein yfey like domain"/>
    <property type="match status" value="1"/>
</dbReference>
<dbReference type="Proteomes" id="UP000625780">
    <property type="component" value="Unassembled WGS sequence"/>
</dbReference>
<organism evidence="1 2">
    <name type="scientific">Muriicola marianensis</name>
    <dbReference type="NCBI Taxonomy" id="1324801"/>
    <lineage>
        <taxon>Bacteria</taxon>
        <taxon>Pseudomonadati</taxon>
        <taxon>Bacteroidota</taxon>
        <taxon>Flavobacteriia</taxon>
        <taxon>Flavobacteriales</taxon>
        <taxon>Flavobacteriaceae</taxon>
        <taxon>Muriicola</taxon>
    </lineage>
</organism>
<evidence type="ECO:0008006" key="3">
    <source>
        <dbReference type="Google" id="ProtNLM"/>
    </source>
</evidence>
<evidence type="ECO:0000313" key="1">
    <source>
        <dbReference type="EMBL" id="GGD55663.1"/>
    </source>
</evidence>
<keyword evidence="2" id="KW-1185">Reference proteome</keyword>